<dbReference type="EMBL" id="CAADRP010001796">
    <property type="protein sequence ID" value="VFU52533.1"/>
    <property type="molecule type" value="Genomic_DNA"/>
</dbReference>
<accession>A0A6N2MWE1</accession>
<reference evidence="1" key="1">
    <citation type="submission" date="2019-03" db="EMBL/GenBank/DDBJ databases">
        <authorList>
            <person name="Mank J."/>
            <person name="Almeida P."/>
        </authorList>
    </citation>
    <scope>NUCLEOTIDE SEQUENCE</scope>
    <source>
        <strain evidence="1">78183</strain>
    </source>
</reference>
<protein>
    <submittedName>
        <fullName evidence="1">Uncharacterized protein</fullName>
    </submittedName>
</protein>
<gene>
    <name evidence="1" type="ORF">SVIM_LOCUS361225</name>
</gene>
<sequence length="72" mass="8309">MMARILPLNPAQFSSSTFLSPLSWFHFCNLRFPFFISFHRLSLPLDSRSKLSPASLISFSIITTRLLFSLRT</sequence>
<dbReference type="AlphaFoldDB" id="A0A6N2MWE1"/>
<proteinExistence type="predicted"/>
<evidence type="ECO:0000313" key="1">
    <source>
        <dbReference type="EMBL" id="VFU52533.1"/>
    </source>
</evidence>
<organism evidence="1">
    <name type="scientific">Salix viminalis</name>
    <name type="common">Common osier</name>
    <name type="synonym">Basket willow</name>
    <dbReference type="NCBI Taxonomy" id="40686"/>
    <lineage>
        <taxon>Eukaryota</taxon>
        <taxon>Viridiplantae</taxon>
        <taxon>Streptophyta</taxon>
        <taxon>Embryophyta</taxon>
        <taxon>Tracheophyta</taxon>
        <taxon>Spermatophyta</taxon>
        <taxon>Magnoliopsida</taxon>
        <taxon>eudicotyledons</taxon>
        <taxon>Gunneridae</taxon>
        <taxon>Pentapetalae</taxon>
        <taxon>rosids</taxon>
        <taxon>fabids</taxon>
        <taxon>Malpighiales</taxon>
        <taxon>Salicaceae</taxon>
        <taxon>Saliceae</taxon>
        <taxon>Salix</taxon>
    </lineage>
</organism>
<name>A0A6N2MWE1_SALVM</name>